<evidence type="ECO:0000313" key="3">
    <source>
        <dbReference type="Proteomes" id="UP000023152"/>
    </source>
</evidence>
<gene>
    <name evidence="2" type="ORF">RFI_21744</name>
</gene>
<organism evidence="2 3">
    <name type="scientific">Reticulomyxa filosa</name>
    <dbReference type="NCBI Taxonomy" id="46433"/>
    <lineage>
        <taxon>Eukaryota</taxon>
        <taxon>Sar</taxon>
        <taxon>Rhizaria</taxon>
        <taxon>Retaria</taxon>
        <taxon>Foraminifera</taxon>
        <taxon>Monothalamids</taxon>
        <taxon>Reticulomyxidae</taxon>
        <taxon>Reticulomyxa</taxon>
    </lineage>
</organism>
<comment type="caution">
    <text evidence="2">The sequence shown here is derived from an EMBL/GenBank/DDBJ whole genome shotgun (WGS) entry which is preliminary data.</text>
</comment>
<dbReference type="Gene3D" id="2.60.120.10">
    <property type="entry name" value="Jelly Rolls"/>
    <property type="match status" value="1"/>
</dbReference>
<dbReference type="InterPro" id="IPR014710">
    <property type="entry name" value="RmlC-like_jellyroll"/>
</dbReference>
<dbReference type="PROSITE" id="PS51184">
    <property type="entry name" value="JMJC"/>
    <property type="match status" value="1"/>
</dbReference>
<keyword evidence="3" id="KW-1185">Reference proteome</keyword>
<dbReference type="OrthoDB" id="415358at2759"/>
<sequence length="186" mass="22023">MRKEYECLLEDIDTSMEWASDAFGTEIDAVNFWMGSHRSVTTIHSDNYENLYCVISGQKTFELYPPTNVDIFKHKRKYQMAKYHLDSVSKEWSVEPQRPAQFVEWIDDFKTDQIPGMQVIVNPGDLLYLPSLWYHKVTQTEDNFGKCIAVNMWYDMQFDIKFNTIHFVQNVVNILKQPDEQECKEI</sequence>
<proteinExistence type="predicted"/>
<dbReference type="OMA" id="PEYSHAR"/>
<reference evidence="2 3" key="1">
    <citation type="journal article" date="2013" name="Curr. Biol.">
        <title>The Genome of the Foraminiferan Reticulomyxa filosa.</title>
        <authorList>
            <person name="Glockner G."/>
            <person name="Hulsmann N."/>
            <person name="Schleicher M."/>
            <person name="Noegel A.A."/>
            <person name="Eichinger L."/>
            <person name="Gallinger C."/>
            <person name="Pawlowski J."/>
            <person name="Sierra R."/>
            <person name="Euteneuer U."/>
            <person name="Pillet L."/>
            <person name="Moustafa A."/>
            <person name="Platzer M."/>
            <person name="Groth M."/>
            <person name="Szafranski K."/>
            <person name="Schliwa M."/>
        </authorList>
    </citation>
    <scope>NUCLEOTIDE SEQUENCE [LARGE SCALE GENOMIC DNA]</scope>
</reference>
<dbReference type="Pfam" id="PF13621">
    <property type="entry name" value="Cupin_8"/>
    <property type="match status" value="1"/>
</dbReference>
<evidence type="ECO:0000259" key="1">
    <source>
        <dbReference type="PROSITE" id="PS51184"/>
    </source>
</evidence>
<evidence type="ECO:0000313" key="2">
    <source>
        <dbReference type="EMBL" id="ETO15616.1"/>
    </source>
</evidence>
<name>X6MPL1_RETFI</name>
<dbReference type="SUPFAM" id="SSF51197">
    <property type="entry name" value="Clavaminate synthase-like"/>
    <property type="match status" value="1"/>
</dbReference>
<dbReference type="PANTHER" id="PTHR12461:SF99">
    <property type="entry name" value="BIFUNCTIONAL PEPTIDASE AND (3S)-LYSYL HYDROXYLASE JMJD7"/>
    <property type="match status" value="1"/>
</dbReference>
<dbReference type="InterPro" id="IPR003347">
    <property type="entry name" value="JmjC_dom"/>
</dbReference>
<protein>
    <recommendedName>
        <fullName evidence="1">JmjC domain-containing protein</fullName>
    </recommendedName>
</protein>
<dbReference type="PANTHER" id="PTHR12461">
    <property type="entry name" value="HYPOXIA-INDUCIBLE FACTOR 1 ALPHA INHIBITOR-RELATED"/>
    <property type="match status" value="1"/>
</dbReference>
<dbReference type="AlphaFoldDB" id="X6MPL1"/>
<dbReference type="Proteomes" id="UP000023152">
    <property type="component" value="Unassembled WGS sequence"/>
</dbReference>
<feature type="domain" description="JmjC" evidence="1">
    <location>
        <begin position="1"/>
        <end position="169"/>
    </location>
</feature>
<accession>X6MPL1</accession>
<dbReference type="EMBL" id="ASPP01018954">
    <property type="protein sequence ID" value="ETO15616.1"/>
    <property type="molecule type" value="Genomic_DNA"/>
</dbReference>
<dbReference type="InterPro" id="IPR041667">
    <property type="entry name" value="Cupin_8"/>
</dbReference>
<dbReference type="SMART" id="SM00558">
    <property type="entry name" value="JmjC"/>
    <property type="match status" value="1"/>
</dbReference>